<dbReference type="Proteomes" id="UP001549307">
    <property type="component" value="Unassembled WGS sequence"/>
</dbReference>
<proteinExistence type="predicted"/>
<keyword evidence="1" id="KW-0812">Transmembrane</keyword>
<feature type="transmembrane region" description="Helical" evidence="1">
    <location>
        <begin position="124"/>
        <end position="145"/>
    </location>
</feature>
<evidence type="ECO:0000313" key="2">
    <source>
        <dbReference type="EMBL" id="MET4541153.1"/>
    </source>
</evidence>
<dbReference type="GeneID" id="92753877"/>
<evidence type="ECO:0000256" key="1">
    <source>
        <dbReference type="SAM" id="Phobius"/>
    </source>
</evidence>
<dbReference type="EMBL" id="JBEPSN010000007">
    <property type="protein sequence ID" value="MET4541153.1"/>
    <property type="molecule type" value="Genomic_DNA"/>
</dbReference>
<accession>A0ABV2P8T3</accession>
<evidence type="ECO:0000313" key="3">
    <source>
        <dbReference type="Proteomes" id="UP001549307"/>
    </source>
</evidence>
<organism evidence="2 3">
    <name type="scientific">Arthrobacter bambusae</name>
    <dbReference type="NCBI Taxonomy" id="1338426"/>
    <lineage>
        <taxon>Bacteria</taxon>
        <taxon>Bacillati</taxon>
        <taxon>Actinomycetota</taxon>
        <taxon>Actinomycetes</taxon>
        <taxon>Micrococcales</taxon>
        <taxon>Micrococcaceae</taxon>
        <taxon>Arthrobacter</taxon>
    </lineage>
</organism>
<gene>
    <name evidence="2" type="ORF">ABIE37_002943</name>
</gene>
<keyword evidence="1" id="KW-0472">Membrane</keyword>
<keyword evidence="1" id="KW-1133">Transmembrane helix</keyword>
<feature type="transmembrane region" description="Helical" evidence="1">
    <location>
        <begin position="30"/>
        <end position="55"/>
    </location>
</feature>
<sequence>MPGIAMGMFFGYLDSTGYKLHTDAEMVANIGMFGLMFGSLSQIVAFVVALIAFVLGRPARRQWAAYRRAGWTTTKCRSAYSLQKQEAAALRLNSRLRGLGLAPAQPPGPMTPQPLRKPSWMNRVGLGLALLMPALLIFILLGPWLDSKDVQTLECEVVAAEPVTSSGGTRGGASTASVLVETSNCGTLGVSRGVTFENRDEVASSFTIGATYGFDIGWYSRTFFRSGVQSVREYRLI</sequence>
<dbReference type="RefSeq" id="WP_354230691.1">
    <property type="nucleotide sequence ID" value="NZ_JBEPSN010000007.1"/>
</dbReference>
<name>A0ABV2P8T3_9MICC</name>
<reference evidence="2 3" key="1">
    <citation type="submission" date="2024-06" db="EMBL/GenBank/DDBJ databases">
        <title>Sorghum-associated microbial communities from plants grown in Nebraska, USA.</title>
        <authorList>
            <person name="Schachtman D."/>
        </authorList>
    </citation>
    <scope>NUCLEOTIDE SEQUENCE [LARGE SCALE GENOMIC DNA]</scope>
    <source>
        <strain evidence="2 3">3552</strain>
    </source>
</reference>
<protein>
    <submittedName>
        <fullName evidence="2">Uncharacterized protein</fullName>
    </submittedName>
</protein>
<keyword evidence="3" id="KW-1185">Reference proteome</keyword>
<comment type="caution">
    <text evidence="2">The sequence shown here is derived from an EMBL/GenBank/DDBJ whole genome shotgun (WGS) entry which is preliminary data.</text>
</comment>